<feature type="domain" description="Pleiotropic ABC efflux transporter N-terminal" evidence="2">
    <location>
        <begin position="62"/>
        <end position="134"/>
    </location>
</feature>
<sequence>MSYLGAGEQQRPATATSEANTAVDSRAPSEIIEMSGMDKKHSDEQSQAGVNVQEAEAQFSALARRLTRQSTKHHEKSGGDVEKQETFDLLEYLRATSGKQDEAGFAKKHVGVTFENLRVVGAGGVKIYVRTFPDAIKEFFLSPYYIARGLLGGPAVTPKTILHSFNGATITNQRGSFAAIDGDVQYAGFGAEEFGKRYAGQTAYNMEGMQRTR</sequence>
<comment type="caution">
    <text evidence="3">The sequence shown here is derived from an EMBL/GenBank/DDBJ whole genome shotgun (WGS) entry which is preliminary data.</text>
</comment>
<dbReference type="AlphaFoldDB" id="M5BXY4"/>
<accession>M5BXY4</accession>
<proteinExistence type="predicted"/>
<protein>
    <recommendedName>
        <fullName evidence="2">Pleiotropic ABC efflux transporter N-terminal domain-containing protein</fullName>
    </recommendedName>
</protein>
<dbReference type="EMBL" id="CAOJ01009286">
    <property type="protein sequence ID" value="CCO32099.1"/>
    <property type="molecule type" value="Genomic_DNA"/>
</dbReference>
<dbReference type="Proteomes" id="UP000012065">
    <property type="component" value="Unassembled WGS sequence"/>
</dbReference>
<feature type="compositionally biased region" description="Polar residues" evidence="1">
    <location>
        <begin position="11"/>
        <end position="23"/>
    </location>
</feature>
<dbReference type="InterPro" id="IPR029481">
    <property type="entry name" value="ABC_trans_N"/>
</dbReference>
<evidence type="ECO:0000259" key="2">
    <source>
        <dbReference type="Pfam" id="PF14510"/>
    </source>
</evidence>
<dbReference type="HOGENOM" id="CLU_1210513_0_0_1"/>
<feature type="region of interest" description="Disordered" evidence="1">
    <location>
        <begin position="1"/>
        <end position="50"/>
    </location>
</feature>
<evidence type="ECO:0000256" key="1">
    <source>
        <dbReference type="SAM" id="MobiDB-lite"/>
    </source>
</evidence>
<gene>
    <name evidence="3" type="ORF">BN14_06152</name>
</gene>
<name>M5BXY4_THACB</name>
<dbReference type="Pfam" id="PF14510">
    <property type="entry name" value="ABC_trans_N"/>
    <property type="match status" value="1"/>
</dbReference>
<organism evidence="3 4">
    <name type="scientific">Thanatephorus cucumeris (strain AG1-IB / isolate 7/3/14)</name>
    <name type="common">Lettuce bottom rot fungus</name>
    <name type="synonym">Rhizoctonia solani</name>
    <dbReference type="NCBI Taxonomy" id="1108050"/>
    <lineage>
        <taxon>Eukaryota</taxon>
        <taxon>Fungi</taxon>
        <taxon>Dikarya</taxon>
        <taxon>Basidiomycota</taxon>
        <taxon>Agaricomycotina</taxon>
        <taxon>Agaricomycetes</taxon>
        <taxon>Cantharellales</taxon>
        <taxon>Ceratobasidiaceae</taxon>
        <taxon>Rhizoctonia</taxon>
        <taxon>Rhizoctonia solani AG-1</taxon>
    </lineage>
</organism>
<reference evidence="3 4" key="1">
    <citation type="journal article" date="2013" name="J. Biotechnol.">
        <title>Establishment and interpretation of the genome sequence of the phytopathogenic fungus Rhizoctonia solani AG1-IB isolate 7/3/14.</title>
        <authorList>
            <person name="Wibberg D.W."/>
            <person name="Jelonek L.J."/>
            <person name="Rupp O.R."/>
            <person name="Hennig M.H."/>
            <person name="Eikmeyer F.E."/>
            <person name="Goesmann A.G."/>
            <person name="Hartmann A.H."/>
            <person name="Borriss R.B."/>
            <person name="Grosch R.G."/>
            <person name="Puehler A.P."/>
            <person name="Schlueter A.S."/>
        </authorList>
    </citation>
    <scope>NUCLEOTIDE SEQUENCE [LARGE SCALE GENOMIC DNA]</scope>
    <source>
        <strain evidence="4">AG1-IB / isolate 7/3/14</strain>
    </source>
</reference>
<evidence type="ECO:0000313" key="3">
    <source>
        <dbReference type="EMBL" id="CCO32099.1"/>
    </source>
</evidence>
<evidence type="ECO:0000313" key="4">
    <source>
        <dbReference type="Proteomes" id="UP000012065"/>
    </source>
</evidence>